<dbReference type="Pfam" id="PF05534">
    <property type="entry name" value="HicB"/>
    <property type="match status" value="1"/>
</dbReference>
<name>A0A939FVG6_9HYPH</name>
<gene>
    <name evidence="2" type="ORF">J1C48_03335</name>
</gene>
<dbReference type="InterPro" id="IPR008651">
    <property type="entry name" value="Uncharacterised_HicB"/>
</dbReference>
<feature type="region of interest" description="Disordered" evidence="1">
    <location>
        <begin position="30"/>
        <end position="61"/>
    </location>
</feature>
<sequence>MRDGGALSGERTIFRLARCREGGIEPQTLFSGTLSLRTSPERHPRTAAAVRPRSIRGLSRP</sequence>
<evidence type="ECO:0000256" key="1">
    <source>
        <dbReference type="SAM" id="MobiDB-lite"/>
    </source>
</evidence>
<evidence type="ECO:0000313" key="3">
    <source>
        <dbReference type="Proteomes" id="UP000664122"/>
    </source>
</evidence>
<organism evidence="2 3">
    <name type="scientific">Jiella flava</name>
    <dbReference type="NCBI Taxonomy" id="2816857"/>
    <lineage>
        <taxon>Bacteria</taxon>
        <taxon>Pseudomonadati</taxon>
        <taxon>Pseudomonadota</taxon>
        <taxon>Alphaproteobacteria</taxon>
        <taxon>Hyphomicrobiales</taxon>
        <taxon>Aurantimonadaceae</taxon>
        <taxon>Jiella</taxon>
    </lineage>
</organism>
<proteinExistence type="predicted"/>
<reference evidence="2" key="1">
    <citation type="submission" date="2021-03" db="EMBL/GenBank/DDBJ databases">
        <title>Whole genome sequence of Jiella sp. CQZ9-1.</title>
        <authorList>
            <person name="Tuo L."/>
        </authorList>
    </citation>
    <scope>NUCLEOTIDE SEQUENCE</scope>
    <source>
        <strain evidence="2">CQZ9-1</strain>
    </source>
</reference>
<evidence type="ECO:0000313" key="2">
    <source>
        <dbReference type="EMBL" id="MBO0661599.1"/>
    </source>
</evidence>
<comment type="caution">
    <text evidence="2">The sequence shown here is derived from an EMBL/GenBank/DDBJ whole genome shotgun (WGS) entry which is preliminary data.</text>
</comment>
<keyword evidence="3" id="KW-1185">Reference proteome</keyword>
<dbReference type="Proteomes" id="UP000664122">
    <property type="component" value="Unassembled WGS sequence"/>
</dbReference>
<dbReference type="EMBL" id="JAFMPP010000002">
    <property type="protein sequence ID" value="MBO0661599.1"/>
    <property type="molecule type" value="Genomic_DNA"/>
</dbReference>
<protein>
    <submittedName>
        <fullName evidence="2">Toxin-antitoxin system HicB family antitoxin</fullName>
    </submittedName>
</protein>
<accession>A0A939FVG6</accession>
<dbReference type="AlphaFoldDB" id="A0A939FVG6"/>